<proteinExistence type="predicted"/>
<reference evidence="1" key="1">
    <citation type="submission" date="2018-05" db="EMBL/GenBank/DDBJ databases">
        <authorList>
            <person name="Lanie J.A."/>
            <person name="Ng W.-L."/>
            <person name="Kazmierczak K.M."/>
            <person name="Andrzejewski T.M."/>
            <person name="Davidsen T.M."/>
            <person name="Wayne K.J."/>
            <person name="Tettelin H."/>
            <person name="Glass J.I."/>
            <person name="Rusch D."/>
            <person name="Podicherti R."/>
            <person name="Tsui H.-C.T."/>
            <person name="Winkler M.E."/>
        </authorList>
    </citation>
    <scope>NUCLEOTIDE SEQUENCE</scope>
</reference>
<sequence>MRGIGLAFLVVAGLGSCIGPSEITIDDDGEEGGLGSLMVETVTTGDNPDPDGYIVSLDEEKSEAVDVNGGAFFGGIRAGVWQVTLSEVIEACLITGQNPRFVRVTEDEIANTTFEIYCP</sequence>
<gene>
    <name evidence="1" type="ORF">METZ01_LOCUS162938</name>
</gene>
<protein>
    <submittedName>
        <fullName evidence="1">Uncharacterized protein</fullName>
    </submittedName>
</protein>
<evidence type="ECO:0000313" key="1">
    <source>
        <dbReference type="EMBL" id="SVB10084.1"/>
    </source>
</evidence>
<accession>A0A382B8X9</accession>
<dbReference type="EMBL" id="UINC01028676">
    <property type="protein sequence ID" value="SVB10084.1"/>
    <property type="molecule type" value="Genomic_DNA"/>
</dbReference>
<dbReference type="AlphaFoldDB" id="A0A382B8X9"/>
<name>A0A382B8X9_9ZZZZ</name>
<organism evidence="1">
    <name type="scientific">marine metagenome</name>
    <dbReference type="NCBI Taxonomy" id="408172"/>
    <lineage>
        <taxon>unclassified sequences</taxon>
        <taxon>metagenomes</taxon>
        <taxon>ecological metagenomes</taxon>
    </lineage>
</organism>
<dbReference type="PROSITE" id="PS51257">
    <property type="entry name" value="PROKAR_LIPOPROTEIN"/>
    <property type="match status" value="1"/>
</dbReference>